<feature type="compositionally biased region" description="Low complexity" evidence="1">
    <location>
        <begin position="204"/>
        <end position="217"/>
    </location>
</feature>
<dbReference type="Gene3D" id="3.40.20.10">
    <property type="entry name" value="Severin"/>
    <property type="match status" value="2"/>
</dbReference>
<evidence type="ECO:0000259" key="2">
    <source>
        <dbReference type="Pfam" id="PF25480"/>
    </source>
</evidence>
<dbReference type="OrthoDB" id="6375767at2759"/>
<feature type="compositionally biased region" description="Low complexity" evidence="1">
    <location>
        <begin position="576"/>
        <end position="588"/>
    </location>
</feature>
<dbReference type="InParanoid" id="A0A165LE39"/>
<sequence>MSSPTVTSSSARRRTFGGTQEPGLAEWTSKIRQMQQEVDEDVESEQKRLAEEIARSRMERTKRRGTGTYVLSPDLAQDVGSDSDDMRSIVDKQKSQSDAFRKLVGGGGGDDAASASSRATPPPSDRAAPISLAQFMGGRATGPRLNKHAPQQDAVDYTAYEQPRGGVHPVFGSRALSPTGSDELSVSQRAKQRGDAGVALPGLASSRSTTPAASSRPYTPVRSPDVVTPSSRTPEPTFRVASPSYEPRSMSPLARSEPARKSYTPEPTARAVSPAGHVGNASSSVYTPRSSTPLATQTFAISHTPEPVTSPKRKSFTPERAVSPPPPASRSRATTPSAASHSKPSSPSPRATSPIGRQQTGPKSRPTTPHARTETKSPTSSRPFTPKSQSAPAPITTPSSNQFRSGAMSRPHPSPGTPQRPMTSTTTTPKSSPQAVHTPSFLARPLPPGSVRPAQQIIPPTKAMSPAFLKPAKEKDLTPSLSRLQGRGFVEQRIKAASKLQDGALFKPSSPVSEHGERKKSSLVDIWAKREEELKNPPSPSTPKMVGKIATPFAKAQQQAPVSPSPASKPAPSPAPVTVARPDLAPIAPLKPTPPPATAKPVVSRPLPIPTPAVAQAPIIAPTPTKPPAPAPASVSEKSLGSSHTMISFARPAGSESKTGDGQKMSLPAGGGASGLERQPSDSTPLTHLTRDRPKKRGKASSTPAPAAAAPVRQSQIGDGASDFDSVRVRSELIRQFPAPPSTGADELGRRQAFHEAPPEDEPPPDGETRTGAVTQHSDDAKMSTDDDDGASTRPPSSVFAAGVEAWADRAPIGVGGPLPKKNSNGDMGMGIGLGIPPVVSRGQGRALPGLTGGGSPFSSGGSSTGAGSGADDTSSNITERPLDRGKHPRIPSTGTRATVMDVAQALKERHERESSATSTTSATSDPEQVDTQPAPTAVAPELERETTPRADETSQEEEEEAPRVDVRAAAAMWGKQSSSSDSESSTLGAPRRQDTNGRISPQRTPEPEQKPLAPAVVEQPPPSPEPVPVPAVAPAPMPAPISAPSSYTAPIPRARPPANMERRRSTYERYSSIILPPLQEETTPVNSPQASLSRAHTNGVSPVPPEPEPEDEGVAIQEVITKLDASPAEEIPAPESVPPFEDVPEPEERIIQLDHDDGLLPPFNLNAIHASATTFQPDESIQPLSVEVFIISGSTSTPARKPEHVFYETETIAVVYRAKDQKSGLVSSKVWAWRGREAAAGEREEQKLAELAKRFGTGLIDCPQGSESLELLHVLGGVLIVRQGPRAHWTAENTAMHRVRTVGNAVFIEQLDLAISNLCSGYSYCLSILGALYVWHGRGSPEAERQQALTYANTMLLAEGMEEVTELSEGAEDEMFWAILGDEPYANAEYWQWRLDLPHVAPRMFRIDSSRGKDAVKHIPNFAAREIASDGVYVVDGVFELFVLVGAQARGKRTDIRLALYIAENISMAVARHRPFDPVIHALVMPSLWPLDLKALFRDFDEAAHNEGTEPEHMNVIAYEEAHDHMSRHEWPSSQLSDLHFLPLGVSPDMLT</sequence>
<name>A0A165LE39_EXIGL</name>
<feature type="compositionally biased region" description="Basic and acidic residues" evidence="1">
    <location>
        <begin position="747"/>
        <end position="758"/>
    </location>
</feature>
<feature type="compositionally biased region" description="Basic and acidic residues" evidence="1">
    <location>
        <begin position="942"/>
        <end position="953"/>
    </location>
</feature>
<dbReference type="GO" id="GO:0008154">
    <property type="term" value="P:actin polymerization or depolymerization"/>
    <property type="evidence" value="ECO:0007669"/>
    <property type="project" value="TreeGrafter"/>
</dbReference>
<feature type="compositionally biased region" description="Polar residues" evidence="1">
    <location>
        <begin position="376"/>
        <end position="404"/>
    </location>
</feature>
<organism evidence="3 4">
    <name type="scientific">Exidia glandulosa HHB12029</name>
    <dbReference type="NCBI Taxonomy" id="1314781"/>
    <lineage>
        <taxon>Eukaryota</taxon>
        <taxon>Fungi</taxon>
        <taxon>Dikarya</taxon>
        <taxon>Basidiomycota</taxon>
        <taxon>Agaricomycotina</taxon>
        <taxon>Agaricomycetes</taxon>
        <taxon>Auriculariales</taxon>
        <taxon>Exidiaceae</taxon>
        <taxon>Exidia</taxon>
    </lineage>
</organism>
<feature type="compositionally biased region" description="Pro residues" evidence="1">
    <location>
        <begin position="563"/>
        <end position="575"/>
    </location>
</feature>
<feature type="compositionally biased region" description="Low complexity" evidence="1">
    <location>
        <begin position="916"/>
        <end position="925"/>
    </location>
</feature>
<dbReference type="Proteomes" id="UP000077266">
    <property type="component" value="Unassembled WGS sequence"/>
</dbReference>
<dbReference type="STRING" id="1314781.A0A165LE39"/>
<feature type="compositionally biased region" description="Polar residues" evidence="1">
    <location>
        <begin position="636"/>
        <end position="646"/>
    </location>
</feature>
<dbReference type="GO" id="GO:0015629">
    <property type="term" value="C:actin cytoskeleton"/>
    <property type="evidence" value="ECO:0007669"/>
    <property type="project" value="TreeGrafter"/>
</dbReference>
<dbReference type="GO" id="GO:0051015">
    <property type="term" value="F:actin filament binding"/>
    <property type="evidence" value="ECO:0007669"/>
    <property type="project" value="InterPro"/>
</dbReference>
<feature type="region of interest" description="Disordered" evidence="1">
    <location>
        <begin position="530"/>
        <end position="803"/>
    </location>
</feature>
<dbReference type="GO" id="GO:0005546">
    <property type="term" value="F:phosphatidylinositol-4,5-bisphosphate binding"/>
    <property type="evidence" value="ECO:0007669"/>
    <property type="project" value="TreeGrafter"/>
</dbReference>
<feature type="compositionally biased region" description="Polar residues" evidence="1">
    <location>
        <begin position="280"/>
        <end position="301"/>
    </location>
</feature>
<feature type="region of interest" description="Disordered" evidence="1">
    <location>
        <begin position="54"/>
        <end position="456"/>
    </location>
</feature>
<dbReference type="EMBL" id="KV425926">
    <property type="protein sequence ID" value="KZV97745.1"/>
    <property type="molecule type" value="Genomic_DNA"/>
</dbReference>
<feature type="compositionally biased region" description="Polar residues" evidence="1">
    <location>
        <begin position="1"/>
        <end position="10"/>
    </location>
</feature>
<feature type="compositionally biased region" description="Basic and acidic residues" evidence="1">
    <location>
        <begin position="84"/>
        <end position="101"/>
    </location>
</feature>
<protein>
    <recommendedName>
        <fullName evidence="2">DUF7904 domain-containing protein</fullName>
    </recommendedName>
</protein>
<feature type="region of interest" description="Disordered" evidence="1">
    <location>
        <begin position="1"/>
        <end position="27"/>
    </location>
</feature>
<dbReference type="PANTHER" id="PTHR11977:SF133">
    <property type="entry name" value="DUF4045 DOMAIN-CONTAINING PROTEIN"/>
    <property type="match status" value="1"/>
</dbReference>
<dbReference type="SMART" id="SM00262">
    <property type="entry name" value="GEL"/>
    <property type="match status" value="1"/>
</dbReference>
<feature type="region of interest" description="Disordered" evidence="1">
    <location>
        <begin position="811"/>
        <end position="830"/>
    </location>
</feature>
<keyword evidence="4" id="KW-1185">Reference proteome</keyword>
<evidence type="ECO:0000313" key="3">
    <source>
        <dbReference type="EMBL" id="KZV97745.1"/>
    </source>
</evidence>
<feature type="compositionally biased region" description="Low complexity" evidence="1">
    <location>
        <begin position="111"/>
        <end position="129"/>
    </location>
</feature>
<feature type="compositionally biased region" description="Low complexity" evidence="1">
    <location>
        <begin position="419"/>
        <end position="433"/>
    </location>
</feature>
<feature type="domain" description="DUF7904" evidence="2">
    <location>
        <begin position="1194"/>
        <end position="1284"/>
    </location>
</feature>
<feature type="compositionally biased region" description="Polar residues" evidence="1">
    <location>
        <begin position="926"/>
        <end position="935"/>
    </location>
</feature>
<feature type="compositionally biased region" description="Pro residues" evidence="1">
    <location>
        <begin position="1020"/>
        <end position="1042"/>
    </location>
</feature>
<dbReference type="GO" id="GO:0005737">
    <property type="term" value="C:cytoplasm"/>
    <property type="evidence" value="ECO:0007669"/>
    <property type="project" value="TreeGrafter"/>
</dbReference>
<dbReference type="GO" id="GO:0051014">
    <property type="term" value="P:actin filament severing"/>
    <property type="evidence" value="ECO:0007669"/>
    <property type="project" value="TreeGrafter"/>
</dbReference>
<dbReference type="InterPro" id="IPR029006">
    <property type="entry name" value="ADF-H/Gelsolin-like_dom_sf"/>
</dbReference>
<feature type="compositionally biased region" description="Low complexity" evidence="1">
    <location>
        <begin position="612"/>
        <end position="623"/>
    </location>
</feature>
<feature type="compositionally biased region" description="Polar residues" evidence="1">
    <location>
        <begin position="355"/>
        <end position="367"/>
    </location>
</feature>
<feature type="region of interest" description="Disordered" evidence="1">
    <location>
        <begin position="835"/>
        <end position="1111"/>
    </location>
</feature>
<feature type="compositionally biased region" description="Pro residues" evidence="1">
    <location>
        <begin position="589"/>
        <end position="598"/>
    </location>
</feature>
<accession>A0A165LE39</accession>
<feature type="compositionally biased region" description="Polar residues" evidence="1">
    <location>
        <begin position="1081"/>
        <end position="1101"/>
    </location>
</feature>
<feature type="compositionally biased region" description="Polar residues" evidence="1">
    <location>
        <begin position="176"/>
        <end position="189"/>
    </location>
</feature>
<dbReference type="PANTHER" id="PTHR11977">
    <property type="entry name" value="VILLIN"/>
    <property type="match status" value="1"/>
</dbReference>
<evidence type="ECO:0000313" key="4">
    <source>
        <dbReference type="Proteomes" id="UP000077266"/>
    </source>
</evidence>
<dbReference type="InterPro" id="IPR057226">
    <property type="entry name" value="DUF7904"/>
</dbReference>
<reference evidence="3 4" key="1">
    <citation type="journal article" date="2016" name="Mol. Biol. Evol.">
        <title>Comparative Genomics of Early-Diverging Mushroom-Forming Fungi Provides Insights into the Origins of Lignocellulose Decay Capabilities.</title>
        <authorList>
            <person name="Nagy L.G."/>
            <person name="Riley R."/>
            <person name="Tritt A."/>
            <person name="Adam C."/>
            <person name="Daum C."/>
            <person name="Floudas D."/>
            <person name="Sun H."/>
            <person name="Yadav J.S."/>
            <person name="Pangilinan J."/>
            <person name="Larsson K.H."/>
            <person name="Matsuura K."/>
            <person name="Barry K."/>
            <person name="Labutti K."/>
            <person name="Kuo R."/>
            <person name="Ohm R.A."/>
            <person name="Bhattacharya S.S."/>
            <person name="Shirouzu T."/>
            <person name="Yoshinaga Y."/>
            <person name="Martin F.M."/>
            <person name="Grigoriev I.V."/>
            <person name="Hibbett D.S."/>
        </authorList>
    </citation>
    <scope>NUCLEOTIDE SEQUENCE [LARGE SCALE GENOMIC DNA]</scope>
    <source>
        <strain evidence="3 4">HHB12029</strain>
    </source>
</reference>
<dbReference type="Pfam" id="PF25480">
    <property type="entry name" value="DUF7904"/>
    <property type="match status" value="1"/>
</dbReference>
<dbReference type="SUPFAM" id="SSF55753">
    <property type="entry name" value="Actin depolymerizing proteins"/>
    <property type="match status" value="2"/>
</dbReference>
<feature type="compositionally biased region" description="Low complexity" evidence="1">
    <location>
        <begin position="329"/>
        <end position="351"/>
    </location>
</feature>
<evidence type="ECO:0000256" key="1">
    <source>
        <dbReference type="SAM" id="MobiDB-lite"/>
    </source>
</evidence>
<dbReference type="InterPro" id="IPR007122">
    <property type="entry name" value="Villin/Gelsolin"/>
</dbReference>
<gene>
    <name evidence="3" type="ORF">EXIGLDRAFT_729858</name>
</gene>
<dbReference type="GO" id="GO:0051016">
    <property type="term" value="P:barbed-end actin filament capping"/>
    <property type="evidence" value="ECO:0007669"/>
    <property type="project" value="TreeGrafter"/>
</dbReference>
<proteinExistence type="predicted"/>